<dbReference type="AlphaFoldDB" id="B6H8I2"/>
<name>B6H8I2_PENRW</name>
<dbReference type="BioCyc" id="PCHR:PC16G05990-MONOMER"/>
<feature type="compositionally biased region" description="Basic and acidic residues" evidence="1">
    <location>
        <begin position="258"/>
        <end position="272"/>
    </location>
</feature>
<feature type="region of interest" description="Disordered" evidence="1">
    <location>
        <begin position="258"/>
        <end position="294"/>
    </location>
</feature>
<dbReference type="OMA" id="EKGFIFM"/>
<dbReference type="VEuPathDB" id="FungiDB:PCH_Pc16g05990"/>
<proteinExistence type="predicted"/>
<dbReference type="OrthoDB" id="4849990at2759"/>
<dbReference type="HOGENOM" id="CLU_723814_0_0_1"/>
<gene>
    <name evidence="2" type="ORF">Pc16g05990</name>
    <name evidence="2" type="ORF">PCH_Pc16g05990</name>
</gene>
<organism evidence="2 3">
    <name type="scientific">Penicillium rubens (strain ATCC 28089 / DSM 1075 / NRRL 1951 / Wisconsin 54-1255)</name>
    <name type="common">Penicillium chrysogenum</name>
    <dbReference type="NCBI Taxonomy" id="500485"/>
    <lineage>
        <taxon>Eukaryota</taxon>
        <taxon>Fungi</taxon>
        <taxon>Dikarya</taxon>
        <taxon>Ascomycota</taxon>
        <taxon>Pezizomycotina</taxon>
        <taxon>Eurotiomycetes</taxon>
        <taxon>Eurotiomycetidae</taxon>
        <taxon>Eurotiales</taxon>
        <taxon>Aspergillaceae</taxon>
        <taxon>Penicillium</taxon>
        <taxon>Penicillium chrysogenum species complex</taxon>
    </lineage>
</organism>
<evidence type="ECO:0000313" key="3">
    <source>
        <dbReference type="Proteomes" id="UP000000724"/>
    </source>
</evidence>
<sequence length="382" mass="42978">MKGIRIRSIKPKILKIGLVNNLIFRDLYYISEAIELILREIYSISPTRSLLVATIQAIPTTPVIPSLVIPSLAISSLAMPSLAIPSLAIPSLAIPSLAMPSPAILAYKNRLAYIKKYREIEATRKAAKEAAKEVTMIVIFYIQEGLGETNIIPDALISIKLRAKQVILNIDSFVRDFFVIGLPSIVDFRPEWTDKFYLAKDMQYIKGKYSPRWISGVDDTFDGTIKELINKLPAPTKVATLIGVEPVRAEPVRAEPVRAEPVRSEPVRSEPVRRKRARSPVTTPPRRSQRRRRESMEKGFIFILERVNLPKTGDICICMGEKGFIFMLERVNLPKTGDACICMGEKGFIFMPDRVNMVEKGFIFMLERVNLPKTGDICICMG</sequence>
<accession>B6H8I2</accession>
<dbReference type="EMBL" id="AM920431">
    <property type="protein sequence ID" value="CAP93269.1"/>
    <property type="molecule type" value="Genomic_DNA"/>
</dbReference>
<dbReference type="Proteomes" id="UP000000724">
    <property type="component" value="Contig Pc00c16"/>
</dbReference>
<evidence type="ECO:0000313" key="2">
    <source>
        <dbReference type="EMBL" id="CAP93269.1"/>
    </source>
</evidence>
<protein>
    <submittedName>
        <fullName evidence="2">Pc16g05990 protein</fullName>
    </submittedName>
</protein>
<evidence type="ECO:0000256" key="1">
    <source>
        <dbReference type="SAM" id="MobiDB-lite"/>
    </source>
</evidence>
<keyword evidence="3" id="KW-1185">Reference proteome</keyword>
<reference evidence="2 3" key="1">
    <citation type="journal article" date="2008" name="Nat. Biotechnol.">
        <title>Genome sequencing and analysis of the filamentous fungus Penicillium chrysogenum.</title>
        <authorList>
            <person name="van den Berg M.A."/>
            <person name="Albang R."/>
            <person name="Albermann K."/>
            <person name="Badger J.H."/>
            <person name="Daran J.-M."/>
            <person name="Driessen A.J.M."/>
            <person name="Garcia-Estrada C."/>
            <person name="Fedorova N.D."/>
            <person name="Harris D.M."/>
            <person name="Heijne W.H.M."/>
            <person name="Joardar V.S."/>
            <person name="Kiel J.A.K.W."/>
            <person name="Kovalchuk A."/>
            <person name="Martin J.F."/>
            <person name="Nierman W.C."/>
            <person name="Nijland J.G."/>
            <person name="Pronk J.T."/>
            <person name="Roubos J.A."/>
            <person name="van der Klei I.J."/>
            <person name="van Peij N.N.M.E."/>
            <person name="Veenhuis M."/>
            <person name="von Doehren H."/>
            <person name="Wagner C."/>
            <person name="Wortman J.R."/>
            <person name="Bovenberg R.A.L."/>
        </authorList>
    </citation>
    <scope>NUCLEOTIDE SEQUENCE [LARGE SCALE GENOMIC DNA]</scope>
    <source>
        <strain evidence="3">ATCC 28089 / DSM 1075 / NRRL 1951 / Wisconsin 54-1255</strain>
    </source>
</reference>